<proteinExistence type="inferred from homology"/>
<keyword evidence="3" id="KW-0175">Coiled coil</keyword>
<dbReference type="InterPro" id="IPR010810">
    <property type="entry name" value="Flagellin_hook_IN_motif"/>
</dbReference>
<dbReference type="GO" id="GO:0005576">
    <property type="term" value="C:extracellular region"/>
    <property type="evidence" value="ECO:0007669"/>
    <property type="project" value="UniProtKB-SubCell"/>
</dbReference>
<dbReference type="Pfam" id="PF00669">
    <property type="entry name" value="Flagellin_N"/>
    <property type="match status" value="1"/>
</dbReference>
<dbReference type="GO" id="GO:0009288">
    <property type="term" value="C:bacterial-type flagellum"/>
    <property type="evidence" value="ECO:0007669"/>
    <property type="project" value="UniProtKB-SubCell"/>
</dbReference>
<keyword evidence="8" id="KW-0282">Flagellum</keyword>
<evidence type="ECO:0000259" key="7">
    <source>
        <dbReference type="Pfam" id="PF00700"/>
    </source>
</evidence>
<comment type="similarity">
    <text evidence="1 5">Belongs to the bacterial flagellin family.</text>
</comment>
<dbReference type="GO" id="GO:0005198">
    <property type="term" value="F:structural molecule activity"/>
    <property type="evidence" value="ECO:0007669"/>
    <property type="project" value="UniProtKB-UniRule"/>
</dbReference>
<evidence type="ECO:0000256" key="2">
    <source>
        <dbReference type="ARBA" id="ARBA00022525"/>
    </source>
</evidence>
<gene>
    <name evidence="8" type="ORF">DZ860_18070</name>
</gene>
<evidence type="ECO:0000256" key="3">
    <source>
        <dbReference type="ARBA" id="ARBA00023054"/>
    </source>
</evidence>
<comment type="subcellular location">
    <subcellularLocation>
        <location evidence="5">Secreted</location>
    </subcellularLocation>
    <subcellularLocation>
        <location evidence="5">Bacterial flagellum</location>
    </subcellularLocation>
</comment>
<dbReference type="Gene3D" id="1.20.1330.10">
    <property type="entry name" value="f41 fragment of flagellin, N-terminal domain"/>
    <property type="match status" value="1"/>
</dbReference>
<dbReference type="EMBL" id="QVMU01000022">
    <property type="protein sequence ID" value="RJX67502.1"/>
    <property type="molecule type" value="Genomic_DNA"/>
</dbReference>
<dbReference type="Gene3D" id="6.10.10.10">
    <property type="entry name" value="Flagellar export chaperone, C-terminal domain"/>
    <property type="match status" value="1"/>
</dbReference>
<keyword evidence="9" id="KW-1185">Reference proteome</keyword>
<keyword evidence="4 5" id="KW-0975">Bacterial flagellum</keyword>
<dbReference type="Gene3D" id="3.30.70.2120">
    <property type="match status" value="1"/>
</dbReference>
<dbReference type="NCBIfam" id="NF006468">
    <property type="entry name" value="PRK08869.1-3"/>
    <property type="match status" value="1"/>
</dbReference>
<dbReference type="InterPro" id="IPR001492">
    <property type="entry name" value="Flagellin"/>
</dbReference>
<dbReference type="AlphaFoldDB" id="A0A3A6QKG3"/>
<keyword evidence="8" id="KW-0969">Cilium</keyword>
<dbReference type="RefSeq" id="WP_120034098.1">
    <property type="nucleotide sequence ID" value="NZ_QVMU01000022.1"/>
</dbReference>
<evidence type="ECO:0000313" key="9">
    <source>
        <dbReference type="Proteomes" id="UP000273252"/>
    </source>
</evidence>
<dbReference type="OrthoDB" id="9796789at2"/>
<reference evidence="8 9" key="1">
    <citation type="submission" date="2018-08" db="EMBL/GenBank/DDBJ databases">
        <title>Vibrio isolated from the Eastern China Marginal Seas.</title>
        <authorList>
            <person name="Li Y."/>
        </authorList>
    </citation>
    <scope>NUCLEOTIDE SEQUENCE [LARGE SCALE GENOMIC DNA]</scope>
    <source>
        <strain evidence="8 9">BEI233</strain>
    </source>
</reference>
<comment type="function">
    <text evidence="5">Flagellin is the subunit protein which polymerizes to form the filaments of bacterial flagella.</text>
</comment>
<name>A0A3A6QKG3_9VIBR</name>
<protein>
    <recommendedName>
        <fullName evidence="5">Flagellin</fullName>
    </recommendedName>
</protein>
<evidence type="ECO:0000256" key="4">
    <source>
        <dbReference type="ARBA" id="ARBA00023143"/>
    </source>
</evidence>
<dbReference type="NCBIfam" id="NF006466">
    <property type="entry name" value="PRK08869.1-1"/>
    <property type="match status" value="1"/>
</dbReference>
<dbReference type="InterPro" id="IPR042187">
    <property type="entry name" value="Flagellin_C_sub2"/>
</dbReference>
<feature type="domain" description="Flagellin C-terminal" evidence="7">
    <location>
        <begin position="291"/>
        <end position="376"/>
    </location>
</feature>
<feature type="domain" description="Flagellin N-terminal" evidence="6">
    <location>
        <begin position="5"/>
        <end position="141"/>
    </location>
</feature>
<sequence>MAINVNTNVSAMTAQRYLNGAAEGAQKSMERLSSGYKINSARDDAAGLQISNRLTSQSRGLDMAVKNANDGISIAQTAEGAMNETTNILQRMRDLSLQSSNGSNSRSERTAIQEEVTSLNDELNRIAETTSFGGNKLLNGQFGNQSFQIGAGSGEAVMLSIGSMRSDTSDMGGKAYTAATGKSADWRVEAGKTDVTFDYTDVHGDAQTLTINAKEGDDIEQLATYINGQSEDVKASVGDEGELQLFAATKQVSSDVTIGGALGADLGFGAAKEVTVADVDVSTVAGSQMAISVIDGALKSVDSQRASLGAFQNRFSHAISNLDNINENVNASRSRILDTDYAKETTQLTKSQILQQASTSVLAQAKQSPSAALSLLG</sequence>
<organism evidence="8 9">
    <name type="scientific">Vibrio sinensis</name>
    <dbReference type="NCBI Taxonomy" id="2302434"/>
    <lineage>
        <taxon>Bacteria</taxon>
        <taxon>Pseudomonadati</taxon>
        <taxon>Pseudomonadota</taxon>
        <taxon>Gammaproteobacteria</taxon>
        <taxon>Vibrionales</taxon>
        <taxon>Vibrionaceae</taxon>
        <taxon>Vibrio</taxon>
    </lineage>
</organism>
<dbReference type="Proteomes" id="UP000273252">
    <property type="component" value="Unassembled WGS sequence"/>
</dbReference>
<comment type="caution">
    <text evidence="8">The sequence shown here is derived from an EMBL/GenBank/DDBJ whole genome shotgun (WGS) entry which is preliminary data.</text>
</comment>
<evidence type="ECO:0000259" key="6">
    <source>
        <dbReference type="Pfam" id="PF00669"/>
    </source>
</evidence>
<keyword evidence="2 5" id="KW-0964">Secreted</keyword>
<dbReference type="PANTHER" id="PTHR42792:SF2">
    <property type="entry name" value="FLAGELLIN"/>
    <property type="match status" value="1"/>
</dbReference>
<dbReference type="Pfam" id="PF00700">
    <property type="entry name" value="Flagellin_C"/>
    <property type="match status" value="1"/>
</dbReference>
<evidence type="ECO:0000256" key="5">
    <source>
        <dbReference type="RuleBase" id="RU362073"/>
    </source>
</evidence>
<dbReference type="PRINTS" id="PR00207">
    <property type="entry name" value="FLAGELLIN"/>
</dbReference>
<dbReference type="SUPFAM" id="SSF64518">
    <property type="entry name" value="Phase 1 flagellin"/>
    <property type="match status" value="1"/>
</dbReference>
<dbReference type="InterPro" id="IPR001029">
    <property type="entry name" value="Flagellin_N"/>
</dbReference>
<dbReference type="Pfam" id="PF07196">
    <property type="entry name" value="Flagellin_IN"/>
    <property type="match status" value="1"/>
</dbReference>
<accession>A0A3A6QKG3</accession>
<dbReference type="PANTHER" id="PTHR42792">
    <property type="entry name" value="FLAGELLIN"/>
    <property type="match status" value="1"/>
</dbReference>
<dbReference type="InterPro" id="IPR046358">
    <property type="entry name" value="Flagellin_C"/>
</dbReference>
<evidence type="ECO:0000256" key="1">
    <source>
        <dbReference type="ARBA" id="ARBA00005709"/>
    </source>
</evidence>
<evidence type="ECO:0000313" key="8">
    <source>
        <dbReference type="EMBL" id="RJX67502.1"/>
    </source>
</evidence>
<keyword evidence="8" id="KW-0966">Cell projection</keyword>